<dbReference type="AlphaFoldDB" id="A0A8H8DH48"/>
<comment type="caution">
    <text evidence="1">The sequence shown here is derived from an EMBL/GenBank/DDBJ whole genome shotgun (WGS) entry which is preliminary data.</text>
</comment>
<reference evidence="1 2" key="1">
    <citation type="journal article" name="Sci. Rep.">
        <title>Genome-scale phylogenetic analyses confirm Olpidium as the closest living zoosporic fungus to the non-flagellated, terrestrial fungi.</title>
        <authorList>
            <person name="Chang Y."/>
            <person name="Rochon D."/>
            <person name="Sekimoto S."/>
            <person name="Wang Y."/>
            <person name="Chovatia M."/>
            <person name="Sandor L."/>
            <person name="Salamov A."/>
            <person name="Grigoriev I.V."/>
            <person name="Stajich J.E."/>
            <person name="Spatafora J.W."/>
        </authorList>
    </citation>
    <scope>NUCLEOTIDE SEQUENCE [LARGE SCALE GENOMIC DNA]</scope>
    <source>
        <strain evidence="1">S191</strain>
    </source>
</reference>
<accession>A0A8H8DH48</accession>
<dbReference type="EMBL" id="JAEFCI010008518">
    <property type="protein sequence ID" value="KAG5458409.1"/>
    <property type="molecule type" value="Genomic_DNA"/>
</dbReference>
<sequence length="91" mass="10383">MATMATMVRPRCPVCSPPYTLLSSPSAPLPKPWRVCVKTSPGGWTRLRAPCMRPASHVYKRSWGSPRQRPNNFGHRCRIAFFDQRQQCIVL</sequence>
<gene>
    <name evidence="1" type="ORF">BJ554DRAFT_1367</name>
</gene>
<organism evidence="1 2">
    <name type="scientific">Olpidium bornovanus</name>
    <dbReference type="NCBI Taxonomy" id="278681"/>
    <lineage>
        <taxon>Eukaryota</taxon>
        <taxon>Fungi</taxon>
        <taxon>Fungi incertae sedis</taxon>
        <taxon>Olpidiomycota</taxon>
        <taxon>Olpidiomycotina</taxon>
        <taxon>Olpidiomycetes</taxon>
        <taxon>Olpidiales</taxon>
        <taxon>Olpidiaceae</taxon>
        <taxon>Olpidium</taxon>
    </lineage>
</organism>
<dbReference type="Proteomes" id="UP000673691">
    <property type="component" value="Unassembled WGS sequence"/>
</dbReference>
<name>A0A8H8DH48_9FUNG</name>
<proteinExistence type="predicted"/>
<keyword evidence="2" id="KW-1185">Reference proteome</keyword>
<protein>
    <submittedName>
        <fullName evidence="1">Uncharacterized protein</fullName>
    </submittedName>
</protein>
<evidence type="ECO:0000313" key="2">
    <source>
        <dbReference type="Proteomes" id="UP000673691"/>
    </source>
</evidence>
<evidence type="ECO:0000313" key="1">
    <source>
        <dbReference type="EMBL" id="KAG5458409.1"/>
    </source>
</evidence>